<comment type="cofactor">
    <cofactor evidence="1 3">
        <name>heme</name>
        <dbReference type="ChEBI" id="CHEBI:30413"/>
    </cofactor>
</comment>
<dbReference type="SUPFAM" id="SSF48264">
    <property type="entry name" value="Cytochrome P450"/>
    <property type="match status" value="1"/>
</dbReference>
<dbReference type="GO" id="GO:0016705">
    <property type="term" value="F:oxidoreductase activity, acting on paired donors, with incorporation or reduction of molecular oxygen"/>
    <property type="evidence" value="ECO:0007669"/>
    <property type="project" value="InterPro"/>
</dbReference>
<evidence type="ECO:0000256" key="1">
    <source>
        <dbReference type="ARBA" id="ARBA00001971"/>
    </source>
</evidence>
<dbReference type="PRINTS" id="PR00463">
    <property type="entry name" value="EP450I"/>
</dbReference>
<keyword evidence="4" id="KW-0503">Monooxygenase</keyword>
<dbReference type="InterPro" id="IPR001128">
    <property type="entry name" value="Cyt_P450"/>
</dbReference>
<keyword evidence="4" id="KW-0560">Oxidoreductase</keyword>
<gene>
    <name evidence="5" type="ORF">AB1Y20_018864</name>
</gene>
<comment type="similarity">
    <text evidence="2 4">Belongs to the cytochrome P450 family.</text>
</comment>
<evidence type="ECO:0000256" key="3">
    <source>
        <dbReference type="PIRSR" id="PIRSR602401-1"/>
    </source>
</evidence>
<dbReference type="InterPro" id="IPR036396">
    <property type="entry name" value="Cyt_P450_sf"/>
</dbReference>
<dbReference type="PRINTS" id="PR00385">
    <property type="entry name" value="P450"/>
</dbReference>
<comment type="caution">
    <text evidence="5">The sequence shown here is derived from an EMBL/GenBank/DDBJ whole genome shotgun (WGS) entry which is preliminary data.</text>
</comment>
<evidence type="ECO:0008006" key="7">
    <source>
        <dbReference type="Google" id="ProtNLM"/>
    </source>
</evidence>
<dbReference type="EMBL" id="JBGBPQ010000005">
    <property type="protein sequence ID" value="KAL1523948.1"/>
    <property type="molecule type" value="Genomic_DNA"/>
</dbReference>
<feature type="binding site" description="axial binding residue" evidence="3">
    <location>
        <position position="430"/>
    </location>
    <ligand>
        <name>heme</name>
        <dbReference type="ChEBI" id="CHEBI:30413"/>
    </ligand>
    <ligandPart>
        <name>Fe</name>
        <dbReference type="ChEBI" id="CHEBI:18248"/>
    </ligandPart>
</feature>
<protein>
    <recommendedName>
        <fullName evidence="7">Cytochrome P450</fullName>
    </recommendedName>
</protein>
<keyword evidence="3 4" id="KW-0349">Heme</keyword>
<dbReference type="Gene3D" id="1.10.630.10">
    <property type="entry name" value="Cytochrome P450"/>
    <property type="match status" value="1"/>
</dbReference>
<keyword evidence="3 4" id="KW-0479">Metal-binding</keyword>
<name>A0AB34JSI9_PRYPA</name>
<evidence type="ECO:0000313" key="6">
    <source>
        <dbReference type="Proteomes" id="UP001515480"/>
    </source>
</evidence>
<evidence type="ECO:0000256" key="4">
    <source>
        <dbReference type="RuleBase" id="RU000461"/>
    </source>
</evidence>
<dbReference type="InterPro" id="IPR002401">
    <property type="entry name" value="Cyt_P450_E_grp-I"/>
</dbReference>
<organism evidence="5 6">
    <name type="scientific">Prymnesium parvum</name>
    <name type="common">Toxic golden alga</name>
    <dbReference type="NCBI Taxonomy" id="97485"/>
    <lineage>
        <taxon>Eukaryota</taxon>
        <taxon>Haptista</taxon>
        <taxon>Haptophyta</taxon>
        <taxon>Prymnesiophyceae</taxon>
        <taxon>Prymnesiales</taxon>
        <taxon>Prymnesiaceae</taxon>
        <taxon>Prymnesium</taxon>
    </lineage>
</organism>
<dbReference type="Proteomes" id="UP001515480">
    <property type="component" value="Unassembled WGS sequence"/>
</dbReference>
<dbReference type="GO" id="GO:0004497">
    <property type="term" value="F:monooxygenase activity"/>
    <property type="evidence" value="ECO:0007669"/>
    <property type="project" value="UniProtKB-KW"/>
</dbReference>
<dbReference type="GO" id="GO:0020037">
    <property type="term" value="F:heme binding"/>
    <property type="evidence" value="ECO:0007669"/>
    <property type="project" value="InterPro"/>
</dbReference>
<dbReference type="PROSITE" id="PS00086">
    <property type="entry name" value="CYTOCHROME_P450"/>
    <property type="match status" value="1"/>
</dbReference>
<keyword evidence="3 4" id="KW-0408">Iron</keyword>
<dbReference type="Pfam" id="PF00067">
    <property type="entry name" value="p450"/>
    <property type="match status" value="1"/>
</dbReference>
<dbReference type="InterPro" id="IPR050121">
    <property type="entry name" value="Cytochrome_P450_monoxygenase"/>
</dbReference>
<accession>A0AB34JSI9</accession>
<dbReference type="PANTHER" id="PTHR24305:SF166">
    <property type="entry name" value="CYTOCHROME P450 12A4, MITOCHONDRIAL-RELATED"/>
    <property type="match status" value="1"/>
</dbReference>
<dbReference type="InterPro" id="IPR017972">
    <property type="entry name" value="Cyt_P450_CS"/>
</dbReference>
<proteinExistence type="inferred from homology"/>
<sequence length="483" mass="52681">MAALCTILTAVTHGTVTPPRVAPGPSFWAALFGLALDGSPWQYMLRLRQNGFDEVARVPLGPAGEFYFLMSPQAVKQVCVDDAASFPRRFSVPLFSTLQLDKGIVYEQGARHKRQKRLCIPSFENSASMASFLEAVKEEVVATSADWTARLAAGEPRLDLYREMRRMTLSVVLRVTFGLGGAVKEYARADELSQVIGDYLEAIVATANEVPPLWQVAPRLSRNYVAVTETLLPRLRELVSDVIAQRRSDEGDDGRGSGGVSSDLLSVLVKQPGLSDEDIQYILFDLVIAGSDTTASTLTAAFFLLHEKPHAAALAAARKEAAAVDVGELALDEIRLALPYATAIGRETLRLYPPVPFIGRTSVADARVGAAMVPSGSTMCWSPYYLGREPTSWGSDADKFRPERWVDDPISGGAPSSFCWLPFGAGARGCLGTRLGLTEVVVGVSAFLRNFDFSFEREELKYKYDLTLNLENSCVCTIAHREV</sequence>
<evidence type="ECO:0000313" key="5">
    <source>
        <dbReference type="EMBL" id="KAL1523948.1"/>
    </source>
</evidence>
<dbReference type="GO" id="GO:0005506">
    <property type="term" value="F:iron ion binding"/>
    <property type="evidence" value="ECO:0007669"/>
    <property type="project" value="InterPro"/>
</dbReference>
<dbReference type="PANTHER" id="PTHR24305">
    <property type="entry name" value="CYTOCHROME P450"/>
    <property type="match status" value="1"/>
</dbReference>
<dbReference type="AlphaFoldDB" id="A0AB34JSI9"/>
<keyword evidence="6" id="KW-1185">Reference proteome</keyword>
<evidence type="ECO:0000256" key="2">
    <source>
        <dbReference type="ARBA" id="ARBA00010617"/>
    </source>
</evidence>
<reference evidence="5 6" key="1">
    <citation type="journal article" date="2024" name="Science">
        <title>Giant polyketide synthase enzymes in the biosynthesis of giant marine polyether toxins.</title>
        <authorList>
            <person name="Fallon T.R."/>
            <person name="Shende V.V."/>
            <person name="Wierzbicki I.H."/>
            <person name="Pendleton A.L."/>
            <person name="Watervoot N.F."/>
            <person name="Auber R.P."/>
            <person name="Gonzalez D.J."/>
            <person name="Wisecaver J.H."/>
            <person name="Moore B.S."/>
        </authorList>
    </citation>
    <scope>NUCLEOTIDE SEQUENCE [LARGE SCALE GENOMIC DNA]</scope>
    <source>
        <strain evidence="5 6">12B1</strain>
    </source>
</reference>